<dbReference type="Pfam" id="PF06546">
    <property type="entry name" value="Vert_HS_TF"/>
    <property type="match status" value="1"/>
</dbReference>
<dbReference type="InterPro" id="IPR036390">
    <property type="entry name" value="WH_DNA-bd_sf"/>
</dbReference>
<organism evidence="13 14">
    <name type="scientific">Leptobrachium leishanense</name>
    <name type="common">Leishan spiny toad</name>
    <dbReference type="NCBI Taxonomy" id="445787"/>
    <lineage>
        <taxon>Eukaryota</taxon>
        <taxon>Metazoa</taxon>
        <taxon>Chordata</taxon>
        <taxon>Craniata</taxon>
        <taxon>Vertebrata</taxon>
        <taxon>Euteleostomi</taxon>
        <taxon>Amphibia</taxon>
        <taxon>Batrachia</taxon>
        <taxon>Anura</taxon>
        <taxon>Pelobatoidea</taxon>
        <taxon>Megophryidae</taxon>
        <taxon>Leptobrachium</taxon>
    </lineage>
</organism>
<evidence type="ECO:0000256" key="1">
    <source>
        <dbReference type="ARBA" id="ARBA00004123"/>
    </source>
</evidence>
<evidence type="ECO:0000256" key="10">
    <source>
        <dbReference type="SAM" id="Coils"/>
    </source>
</evidence>
<evidence type="ECO:0000313" key="14">
    <source>
        <dbReference type="Proteomes" id="UP000694569"/>
    </source>
</evidence>
<dbReference type="Proteomes" id="UP000694569">
    <property type="component" value="Unplaced"/>
</dbReference>
<sequence length="556" mass="61993">MTMTDSAALLGSSTVPAFLVKLWTLVEDPSNADVIAWNWNGQNFLILDDQRFSKEILPKYFKHNNLSSFIRQLNMYGFKKVINLESGLLKSERAAAIEFQHPSFKKGRAELLDMIKRKISSVKPEDPSLSQEELQKVFYDLQELTDAQNDVDTQLDNMRRENEALWKEVSSLRKKHSQQQKLLAKILQFIISLMRGNIVLGSGRKRPLKIEASQPPSKYARPVLHLTEDEGKQVAQLDSKLGTKIDVCSQPPGNSTDDVFVIHEVKSAGEGTSSPHLLNRDQLQNYKIHLSTPTNSATHSNTEDDQPIFNSQLTEENPVEFPSIGANERMALNIVQASPAEDPDSVINSILNENTVSSADMLNCEDIQDFLSCIDASLEDLQSLLSKKKFNVEPDFIEGLQKYNVLEPRTYLNERNLNLFKPDLLSSDISVTSDQDSLTSALKNRDKPVAQTDLEDFLNKDQQLMHYTGNPSLSLFDELASSNCLSADPTVLLTGKEDNLVPGSSEEPGSNSINEDTSKEADLPIEDYGGSHGLVPLFVLSPVNKLLDEVTETDAV</sequence>
<evidence type="ECO:0000256" key="3">
    <source>
        <dbReference type="ARBA" id="ARBA00023015"/>
    </source>
</evidence>
<dbReference type="GO" id="GO:0003700">
    <property type="term" value="F:DNA-binding transcription factor activity"/>
    <property type="evidence" value="ECO:0007669"/>
    <property type="project" value="InterPro"/>
</dbReference>
<name>A0A8C5Q7W9_9ANUR</name>
<evidence type="ECO:0000256" key="5">
    <source>
        <dbReference type="ARBA" id="ARBA00023125"/>
    </source>
</evidence>
<dbReference type="PANTHER" id="PTHR10015">
    <property type="entry name" value="HEAT SHOCK TRANSCRIPTION FACTOR"/>
    <property type="match status" value="1"/>
</dbReference>
<keyword evidence="8" id="KW-0539">Nucleus</keyword>
<dbReference type="AlphaFoldDB" id="A0A8C5Q7W9"/>
<keyword evidence="5" id="KW-0238">DNA-binding</keyword>
<dbReference type="PANTHER" id="PTHR10015:SF454">
    <property type="entry name" value="HEAT SHOCK FACTOR PROTEIN 3"/>
    <property type="match status" value="1"/>
</dbReference>
<dbReference type="FunFam" id="1.10.10.10:FF:000027">
    <property type="entry name" value="Heat shock transcription factor 1"/>
    <property type="match status" value="1"/>
</dbReference>
<dbReference type="Ensembl" id="ENSLLET00000035342.1">
    <property type="protein sequence ID" value="ENSLLEP00000034046.1"/>
    <property type="gene ID" value="ENSLLEG00000021520.1"/>
</dbReference>
<evidence type="ECO:0000256" key="2">
    <source>
        <dbReference type="ARBA" id="ARBA00006403"/>
    </source>
</evidence>
<dbReference type="Gene3D" id="1.10.10.10">
    <property type="entry name" value="Winged helix-like DNA-binding domain superfamily/Winged helix DNA-binding domain"/>
    <property type="match status" value="1"/>
</dbReference>
<keyword evidence="3" id="KW-0805">Transcription regulation</keyword>
<dbReference type="InterPro" id="IPR000232">
    <property type="entry name" value="HSF_DNA-bd"/>
</dbReference>
<dbReference type="OrthoDB" id="60033at2759"/>
<evidence type="ECO:0000256" key="8">
    <source>
        <dbReference type="ARBA" id="ARBA00023242"/>
    </source>
</evidence>
<accession>A0A8C5Q7W9</accession>
<dbReference type="SUPFAM" id="SSF46785">
    <property type="entry name" value="Winged helix' DNA-binding domain"/>
    <property type="match status" value="1"/>
</dbReference>
<dbReference type="SMART" id="SM00415">
    <property type="entry name" value="HSF"/>
    <property type="match status" value="1"/>
</dbReference>
<proteinExistence type="inferred from homology"/>
<evidence type="ECO:0000313" key="13">
    <source>
        <dbReference type="Ensembl" id="ENSLLEP00000034046.1"/>
    </source>
</evidence>
<keyword evidence="14" id="KW-1185">Reference proteome</keyword>
<dbReference type="GeneTree" id="ENSGT00940000163549"/>
<feature type="coiled-coil region" evidence="10">
    <location>
        <begin position="141"/>
        <end position="175"/>
    </location>
</feature>
<evidence type="ECO:0000256" key="7">
    <source>
        <dbReference type="ARBA" id="ARBA00023163"/>
    </source>
</evidence>
<evidence type="ECO:0000256" key="9">
    <source>
        <dbReference type="RuleBase" id="RU004020"/>
    </source>
</evidence>
<dbReference type="InterPro" id="IPR010542">
    <property type="entry name" value="Vert_HSTF_C"/>
</dbReference>
<keyword evidence="7" id="KW-0804">Transcription</keyword>
<dbReference type="InterPro" id="IPR036388">
    <property type="entry name" value="WH-like_DNA-bd_sf"/>
</dbReference>
<keyword evidence="4" id="KW-0346">Stress response</keyword>
<protein>
    <recommendedName>
        <fullName evidence="12">HSF-type DNA-binding domain-containing protein</fullName>
    </recommendedName>
</protein>
<feature type="region of interest" description="Disordered" evidence="11">
    <location>
        <begin position="495"/>
        <end position="517"/>
    </location>
</feature>
<evidence type="ECO:0000259" key="12">
    <source>
        <dbReference type="PROSITE" id="PS00434"/>
    </source>
</evidence>
<dbReference type="Pfam" id="PF00447">
    <property type="entry name" value="HSF_DNA-bind"/>
    <property type="match status" value="1"/>
</dbReference>
<feature type="domain" description="HSF-type DNA-binding" evidence="12">
    <location>
        <begin position="57"/>
        <end position="81"/>
    </location>
</feature>
<evidence type="ECO:0000256" key="11">
    <source>
        <dbReference type="SAM" id="MobiDB-lite"/>
    </source>
</evidence>
<comment type="similarity">
    <text evidence="2 9">Belongs to the HSF family.</text>
</comment>
<dbReference type="GO" id="GO:0043565">
    <property type="term" value="F:sequence-specific DNA binding"/>
    <property type="evidence" value="ECO:0007669"/>
    <property type="project" value="InterPro"/>
</dbReference>
<keyword evidence="6" id="KW-0010">Activator</keyword>
<evidence type="ECO:0000256" key="6">
    <source>
        <dbReference type="ARBA" id="ARBA00023159"/>
    </source>
</evidence>
<reference evidence="13" key="2">
    <citation type="submission" date="2025-09" db="UniProtKB">
        <authorList>
            <consortium name="Ensembl"/>
        </authorList>
    </citation>
    <scope>IDENTIFICATION</scope>
</reference>
<dbReference type="GO" id="GO:0005634">
    <property type="term" value="C:nucleus"/>
    <property type="evidence" value="ECO:0007669"/>
    <property type="project" value="UniProtKB-SubCell"/>
</dbReference>
<dbReference type="PRINTS" id="PR00056">
    <property type="entry name" value="HSFDOMAIN"/>
</dbReference>
<dbReference type="PROSITE" id="PS00434">
    <property type="entry name" value="HSF_DOMAIN"/>
    <property type="match status" value="1"/>
</dbReference>
<reference evidence="13" key="1">
    <citation type="submission" date="2025-08" db="UniProtKB">
        <authorList>
            <consortium name="Ensembl"/>
        </authorList>
    </citation>
    <scope>IDENTIFICATION</scope>
</reference>
<comment type="subcellular location">
    <subcellularLocation>
        <location evidence="1">Nucleus</location>
    </subcellularLocation>
</comment>
<keyword evidence="10" id="KW-0175">Coiled coil</keyword>
<evidence type="ECO:0000256" key="4">
    <source>
        <dbReference type="ARBA" id="ARBA00023016"/>
    </source>
</evidence>